<evidence type="ECO:0000256" key="2">
    <source>
        <dbReference type="SAM" id="Phobius"/>
    </source>
</evidence>
<reference evidence="3 4" key="1">
    <citation type="submission" date="2021-06" db="EMBL/GenBank/DDBJ databases">
        <title>Caerostris extrusa draft genome.</title>
        <authorList>
            <person name="Kono N."/>
            <person name="Arakawa K."/>
        </authorList>
    </citation>
    <scope>NUCLEOTIDE SEQUENCE [LARGE SCALE GENOMIC DNA]</scope>
</reference>
<evidence type="ECO:0000313" key="4">
    <source>
        <dbReference type="Proteomes" id="UP001054945"/>
    </source>
</evidence>
<keyword evidence="2" id="KW-0812">Transmembrane</keyword>
<dbReference type="EMBL" id="BPLR01018932">
    <property type="protein sequence ID" value="GIZ03307.1"/>
    <property type="molecule type" value="Genomic_DNA"/>
</dbReference>
<gene>
    <name evidence="3" type="ORF">CEXT_163161</name>
</gene>
<keyword evidence="2" id="KW-0472">Membrane</keyword>
<keyword evidence="4" id="KW-1185">Reference proteome</keyword>
<sequence length="80" mass="9244">MHGHKCGDSTQNRTPDTAGTVNKPLSPSLDLRFLFFYSSAFEKLLRSDKHRPHFPILAYAAYVGFTFWAQSYYGTPQFYF</sequence>
<accession>A0AAV4YAW2</accession>
<comment type="caution">
    <text evidence="3">The sequence shown here is derived from an EMBL/GenBank/DDBJ whole genome shotgun (WGS) entry which is preliminary data.</text>
</comment>
<keyword evidence="2" id="KW-1133">Transmembrane helix</keyword>
<feature type="region of interest" description="Disordered" evidence="1">
    <location>
        <begin position="1"/>
        <end position="25"/>
    </location>
</feature>
<name>A0AAV4YAW2_CAEEX</name>
<dbReference type="AlphaFoldDB" id="A0AAV4YAW2"/>
<evidence type="ECO:0000313" key="3">
    <source>
        <dbReference type="EMBL" id="GIZ03307.1"/>
    </source>
</evidence>
<dbReference type="Proteomes" id="UP001054945">
    <property type="component" value="Unassembled WGS sequence"/>
</dbReference>
<feature type="compositionally biased region" description="Polar residues" evidence="1">
    <location>
        <begin position="8"/>
        <end position="25"/>
    </location>
</feature>
<evidence type="ECO:0000256" key="1">
    <source>
        <dbReference type="SAM" id="MobiDB-lite"/>
    </source>
</evidence>
<organism evidence="3 4">
    <name type="scientific">Caerostris extrusa</name>
    <name type="common">Bark spider</name>
    <name type="synonym">Caerostris bankana</name>
    <dbReference type="NCBI Taxonomy" id="172846"/>
    <lineage>
        <taxon>Eukaryota</taxon>
        <taxon>Metazoa</taxon>
        <taxon>Ecdysozoa</taxon>
        <taxon>Arthropoda</taxon>
        <taxon>Chelicerata</taxon>
        <taxon>Arachnida</taxon>
        <taxon>Araneae</taxon>
        <taxon>Araneomorphae</taxon>
        <taxon>Entelegynae</taxon>
        <taxon>Araneoidea</taxon>
        <taxon>Araneidae</taxon>
        <taxon>Caerostris</taxon>
    </lineage>
</organism>
<protein>
    <submittedName>
        <fullName evidence="3">Uncharacterized protein</fullName>
    </submittedName>
</protein>
<proteinExistence type="predicted"/>
<feature type="transmembrane region" description="Helical" evidence="2">
    <location>
        <begin position="54"/>
        <end position="73"/>
    </location>
</feature>